<keyword evidence="6" id="KW-0963">Cytoplasm</keyword>
<evidence type="ECO:0000256" key="8">
    <source>
        <dbReference type="ARBA" id="ARBA00022862"/>
    </source>
</evidence>
<proteinExistence type="inferred from homology"/>
<dbReference type="InterPro" id="IPR013766">
    <property type="entry name" value="Thioredoxin_domain"/>
</dbReference>
<dbReference type="PANTHER" id="PTHR10681">
    <property type="entry name" value="THIOREDOXIN PEROXIDASE"/>
    <property type="match status" value="1"/>
</dbReference>
<dbReference type="GO" id="GO:0102039">
    <property type="term" value="F:NADH-dependent peroxiredoxin activity"/>
    <property type="evidence" value="ECO:0007669"/>
    <property type="project" value="UniProtKB-EC"/>
</dbReference>
<evidence type="ECO:0000313" key="16">
    <source>
        <dbReference type="EMBL" id="TVM17342.1"/>
    </source>
</evidence>
<feature type="active site" description="Cysteine sulfenic acid (-SOH) intermediate; for peroxidase activity" evidence="14">
    <location>
        <position position="67"/>
    </location>
</feature>
<dbReference type="InterPro" id="IPR036249">
    <property type="entry name" value="Thioredoxin-like_sf"/>
</dbReference>
<reference evidence="16 17" key="1">
    <citation type="submission" date="2018-06" db="EMBL/GenBank/DDBJ databases">
        <title>Complete genome of Desulfovibrio indonesiensis P37SLT.</title>
        <authorList>
            <person name="Crispim J.S."/>
            <person name="Vidigal P.M.P."/>
            <person name="Silva L.C.F."/>
            <person name="Laguardia C.N."/>
            <person name="Araujo L.C."/>
            <person name="Dias R.S."/>
            <person name="Sousa M.P."/>
            <person name="Paula S.O."/>
            <person name="Silva C."/>
        </authorList>
    </citation>
    <scope>NUCLEOTIDE SEQUENCE [LARGE SCALE GENOMIC DNA]</scope>
    <source>
        <strain evidence="16 17">P37SLT</strain>
    </source>
</reference>
<dbReference type="InterPro" id="IPR024706">
    <property type="entry name" value="Peroxiredoxin_AhpC-typ"/>
</dbReference>
<evidence type="ECO:0000256" key="5">
    <source>
        <dbReference type="ARBA" id="ARBA00017462"/>
    </source>
</evidence>
<evidence type="ECO:0000256" key="2">
    <source>
        <dbReference type="ARBA" id="ARBA00009796"/>
    </source>
</evidence>
<comment type="similarity">
    <text evidence="2">Belongs to the peroxiredoxin family. AhpC/Prx1 subfamily.</text>
</comment>
<keyword evidence="9" id="KW-0560">Oxidoreductase</keyword>
<keyword evidence="11" id="KW-0676">Redox-active center</keyword>
<dbReference type="Pfam" id="PF10417">
    <property type="entry name" value="1-cysPrx_C"/>
    <property type="match status" value="1"/>
</dbReference>
<dbReference type="PROSITE" id="PS51352">
    <property type="entry name" value="THIOREDOXIN_2"/>
    <property type="match status" value="1"/>
</dbReference>
<dbReference type="CDD" id="cd03015">
    <property type="entry name" value="PRX_Typ2cys"/>
    <property type="match status" value="1"/>
</dbReference>
<evidence type="ECO:0000256" key="4">
    <source>
        <dbReference type="ARBA" id="ARBA00013021"/>
    </source>
</evidence>
<keyword evidence="10" id="KW-1015">Disulfide bond</keyword>
<evidence type="ECO:0000313" key="17">
    <source>
        <dbReference type="Proteomes" id="UP000448292"/>
    </source>
</evidence>
<dbReference type="InterPro" id="IPR050217">
    <property type="entry name" value="Peroxiredoxin"/>
</dbReference>
<sequence length="212" mass="23750">MTCDTPHHEHHHQPIEHAKIGKPVKDFTMDVFDPEEGGFGEVSLQSLKDQKKWVILFFYPADFTFVCPTELADLAEKHAQLKAMNCEVLSVSTDTKFVHLAWKNDEQLLKNVKYKMAADPTGKVSRYFGVYDCDTGVADRGTFIINPEGLLVGSEISYHNVGRNADELVRKMEASIYLQDHPNEACPAKWTAGQKTLTPSEKLVGKVGQELA</sequence>
<evidence type="ECO:0000256" key="12">
    <source>
        <dbReference type="ARBA" id="ARBA00032077"/>
    </source>
</evidence>
<dbReference type="GO" id="GO:0045454">
    <property type="term" value="P:cell redox homeostasis"/>
    <property type="evidence" value="ECO:0007669"/>
    <property type="project" value="TreeGrafter"/>
</dbReference>
<dbReference type="GO" id="GO:0006979">
    <property type="term" value="P:response to oxidative stress"/>
    <property type="evidence" value="ECO:0007669"/>
    <property type="project" value="TreeGrafter"/>
</dbReference>
<dbReference type="EMBL" id="QMIE01000007">
    <property type="protein sequence ID" value="TVM17342.1"/>
    <property type="molecule type" value="Genomic_DNA"/>
</dbReference>
<gene>
    <name evidence="16" type="ORF">DPQ33_09160</name>
</gene>
<dbReference type="OrthoDB" id="9812811at2"/>
<dbReference type="InterPro" id="IPR000866">
    <property type="entry name" value="AhpC/TSA"/>
</dbReference>
<comment type="caution">
    <text evidence="16">The sequence shown here is derived from an EMBL/GenBank/DDBJ whole genome shotgun (WGS) entry which is preliminary data.</text>
</comment>
<evidence type="ECO:0000256" key="13">
    <source>
        <dbReference type="ARBA" id="ARBA00047572"/>
    </source>
</evidence>
<dbReference type="Proteomes" id="UP000448292">
    <property type="component" value="Unassembled WGS sequence"/>
</dbReference>
<dbReference type="EC" id="1.11.1.26" evidence="4"/>
<comment type="subunit">
    <text evidence="3">Homodimer; disulfide-linked, upon oxidation. 5 homodimers assemble to form a ring-like decamer.</text>
</comment>
<dbReference type="InterPro" id="IPR019479">
    <property type="entry name" value="Peroxiredoxin_C"/>
</dbReference>
<evidence type="ECO:0000256" key="11">
    <source>
        <dbReference type="ARBA" id="ARBA00023284"/>
    </source>
</evidence>
<evidence type="ECO:0000256" key="6">
    <source>
        <dbReference type="ARBA" id="ARBA00022490"/>
    </source>
</evidence>
<accession>A0A7M3MFD6</accession>
<dbReference type="AlphaFoldDB" id="A0A7M3MFD6"/>
<evidence type="ECO:0000256" key="3">
    <source>
        <dbReference type="ARBA" id="ARBA00011654"/>
    </source>
</evidence>
<dbReference type="Pfam" id="PF00578">
    <property type="entry name" value="AhpC-TSA"/>
    <property type="match status" value="1"/>
</dbReference>
<keyword evidence="7" id="KW-0575">Peroxidase</keyword>
<comment type="catalytic activity">
    <reaction evidence="13">
        <text>a hydroperoxide + NADH + H(+) = an alcohol + NAD(+) + H2O</text>
        <dbReference type="Rhea" id="RHEA:62628"/>
        <dbReference type="ChEBI" id="CHEBI:15377"/>
        <dbReference type="ChEBI" id="CHEBI:15378"/>
        <dbReference type="ChEBI" id="CHEBI:30879"/>
        <dbReference type="ChEBI" id="CHEBI:35924"/>
        <dbReference type="ChEBI" id="CHEBI:57540"/>
        <dbReference type="ChEBI" id="CHEBI:57945"/>
        <dbReference type="EC" id="1.11.1.26"/>
    </reaction>
</comment>
<evidence type="ECO:0000256" key="1">
    <source>
        <dbReference type="ARBA" id="ARBA00004496"/>
    </source>
</evidence>
<protein>
    <recommendedName>
        <fullName evidence="5">Alkyl hydroperoxide reductase C</fullName>
        <ecNumber evidence="4">1.11.1.26</ecNumber>
    </recommendedName>
    <alternativeName>
        <fullName evidence="12">Peroxiredoxin</fullName>
    </alternativeName>
</protein>
<dbReference type="PIRSF" id="PIRSF000239">
    <property type="entry name" value="AHPC"/>
    <property type="match status" value="1"/>
</dbReference>
<name>A0A7M3MFD6_9BACT</name>
<dbReference type="GO" id="GO:0005829">
    <property type="term" value="C:cytosol"/>
    <property type="evidence" value="ECO:0007669"/>
    <property type="project" value="TreeGrafter"/>
</dbReference>
<dbReference type="GO" id="GO:0042744">
    <property type="term" value="P:hydrogen peroxide catabolic process"/>
    <property type="evidence" value="ECO:0007669"/>
    <property type="project" value="TreeGrafter"/>
</dbReference>
<dbReference type="RefSeq" id="WP_144302921.1">
    <property type="nucleotide sequence ID" value="NZ_QMIE01000007.1"/>
</dbReference>
<feature type="domain" description="Thioredoxin" evidence="15">
    <location>
        <begin position="18"/>
        <end position="177"/>
    </location>
</feature>
<evidence type="ECO:0000256" key="14">
    <source>
        <dbReference type="PIRSR" id="PIRSR000239-1"/>
    </source>
</evidence>
<evidence type="ECO:0000256" key="10">
    <source>
        <dbReference type="ARBA" id="ARBA00023157"/>
    </source>
</evidence>
<keyword evidence="17" id="KW-1185">Reference proteome</keyword>
<dbReference type="FunFam" id="3.40.30.10:FF:000002">
    <property type="entry name" value="Alkyl hydroperoxide reductase C"/>
    <property type="match status" value="1"/>
</dbReference>
<dbReference type="GO" id="GO:0033554">
    <property type="term" value="P:cellular response to stress"/>
    <property type="evidence" value="ECO:0007669"/>
    <property type="project" value="TreeGrafter"/>
</dbReference>
<dbReference type="PANTHER" id="PTHR10681:SF121">
    <property type="entry name" value="ALKYL HYDROPEROXIDE REDUCTASE C"/>
    <property type="match status" value="1"/>
</dbReference>
<evidence type="ECO:0000256" key="9">
    <source>
        <dbReference type="ARBA" id="ARBA00023002"/>
    </source>
</evidence>
<comment type="subcellular location">
    <subcellularLocation>
        <location evidence="1">Cytoplasm</location>
    </subcellularLocation>
</comment>
<dbReference type="Gene3D" id="3.40.30.10">
    <property type="entry name" value="Glutaredoxin"/>
    <property type="match status" value="1"/>
</dbReference>
<evidence type="ECO:0000256" key="7">
    <source>
        <dbReference type="ARBA" id="ARBA00022559"/>
    </source>
</evidence>
<keyword evidence="8" id="KW-0049">Antioxidant</keyword>
<dbReference type="GO" id="GO:0008379">
    <property type="term" value="F:thioredoxin peroxidase activity"/>
    <property type="evidence" value="ECO:0007669"/>
    <property type="project" value="TreeGrafter"/>
</dbReference>
<dbReference type="SUPFAM" id="SSF52833">
    <property type="entry name" value="Thioredoxin-like"/>
    <property type="match status" value="1"/>
</dbReference>
<evidence type="ECO:0000259" key="15">
    <source>
        <dbReference type="PROSITE" id="PS51352"/>
    </source>
</evidence>
<organism evidence="16 17">
    <name type="scientific">Oceanidesulfovibrio indonesiensis</name>
    <dbReference type="NCBI Taxonomy" id="54767"/>
    <lineage>
        <taxon>Bacteria</taxon>
        <taxon>Pseudomonadati</taxon>
        <taxon>Thermodesulfobacteriota</taxon>
        <taxon>Desulfovibrionia</taxon>
        <taxon>Desulfovibrionales</taxon>
        <taxon>Desulfovibrionaceae</taxon>
        <taxon>Oceanidesulfovibrio</taxon>
    </lineage>
</organism>